<organism evidence="1">
    <name type="scientific">Ignisphaera aggregans</name>
    <dbReference type="NCBI Taxonomy" id="334771"/>
    <lineage>
        <taxon>Archaea</taxon>
        <taxon>Thermoproteota</taxon>
        <taxon>Thermoprotei</taxon>
        <taxon>Desulfurococcales</taxon>
        <taxon>Desulfurococcaceae</taxon>
        <taxon>Ignisphaera</taxon>
    </lineage>
</organism>
<name>A0A7J2U454_9CREN</name>
<evidence type="ECO:0000313" key="1">
    <source>
        <dbReference type="EMBL" id="HEM66972.1"/>
    </source>
</evidence>
<dbReference type="EMBL" id="DSEU01000039">
    <property type="protein sequence ID" value="HEM66972.1"/>
    <property type="molecule type" value="Genomic_DNA"/>
</dbReference>
<comment type="caution">
    <text evidence="1">The sequence shown here is derived from an EMBL/GenBank/DDBJ whole genome shotgun (WGS) entry which is preliminary data.</text>
</comment>
<sequence length="64" mass="7141">MRGSRVLLRMLCFGDECRNYIAKAIGNVIVVDSALPRYRELVGAVSVASGIVISSLYRFIYRTT</sequence>
<dbReference type="AlphaFoldDB" id="A0A7J2U454"/>
<gene>
    <name evidence="1" type="ORF">ENO26_05335</name>
</gene>
<protein>
    <submittedName>
        <fullName evidence="1">Uncharacterized protein</fullName>
    </submittedName>
</protein>
<proteinExistence type="predicted"/>
<accession>A0A7J2U454</accession>
<reference evidence="1" key="1">
    <citation type="journal article" date="2020" name="mSystems">
        <title>Genome- and Community-Level Interaction Insights into Carbon Utilization and Element Cycling Functions of Hydrothermarchaeota in Hydrothermal Sediment.</title>
        <authorList>
            <person name="Zhou Z."/>
            <person name="Liu Y."/>
            <person name="Xu W."/>
            <person name="Pan J."/>
            <person name="Luo Z.H."/>
            <person name="Li M."/>
        </authorList>
    </citation>
    <scope>NUCLEOTIDE SEQUENCE [LARGE SCALE GENOMIC DNA]</scope>
    <source>
        <strain evidence="1">SpSt-125</strain>
    </source>
</reference>